<accession>A0A4P9Y5H9</accession>
<evidence type="ECO:0000256" key="1">
    <source>
        <dbReference type="SAM" id="MobiDB-lite"/>
    </source>
</evidence>
<dbReference type="AlphaFoldDB" id="A0A4P9Y5H9"/>
<feature type="transmembrane region" description="Helical" evidence="2">
    <location>
        <begin position="48"/>
        <end position="66"/>
    </location>
</feature>
<protein>
    <submittedName>
        <fullName evidence="3">Uncharacterized protein</fullName>
    </submittedName>
</protein>
<organism evidence="3 4">
    <name type="scientific">Piptocephalis cylindrospora</name>
    <dbReference type="NCBI Taxonomy" id="1907219"/>
    <lineage>
        <taxon>Eukaryota</taxon>
        <taxon>Fungi</taxon>
        <taxon>Fungi incertae sedis</taxon>
        <taxon>Zoopagomycota</taxon>
        <taxon>Zoopagomycotina</taxon>
        <taxon>Zoopagomycetes</taxon>
        <taxon>Zoopagales</taxon>
        <taxon>Piptocephalidaceae</taxon>
        <taxon>Piptocephalis</taxon>
    </lineage>
</organism>
<feature type="compositionally biased region" description="Pro residues" evidence="1">
    <location>
        <begin position="278"/>
        <end position="289"/>
    </location>
</feature>
<reference evidence="4" key="1">
    <citation type="journal article" date="2018" name="Nat. Microbiol.">
        <title>Leveraging single-cell genomics to expand the fungal tree of life.</title>
        <authorList>
            <person name="Ahrendt S.R."/>
            <person name="Quandt C.A."/>
            <person name="Ciobanu D."/>
            <person name="Clum A."/>
            <person name="Salamov A."/>
            <person name="Andreopoulos B."/>
            <person name="Cheng J.F."/>
            <person name="Woyke T."/>
            <person name="Pelin A."/>
            <person name="Henrissat B."/>
            <person name="Reynolds N.K."/>
            <person name="Benny G.L."/>
            <person name="Smith M.E."/>
            <person name="James T.Y."/>
            <person name="Grigoriev I.V."/>
        </authorList>
    </citation>
    <scope>NUCLEOTIDE SEQUENCE [LARGE SCALE GENOMIC DNA]</scope>
</reference>
<keyword evidence="4" id="KW-1185">Reference proteome</keyword>
<evidence type="ECO:0000313" key="3">
    <source>
        <dbReference type="EMBL" id="RKP14266.1"/>
    </source>
</evidence>
<feature type="transmembrane region" description="Helical" evidence="2">
    <location>
        <begin position="228"/>
        <end position="246"/>
    </location>
</feature>
<gene>
    <name evidence="3" type="ORF">BJ684DRAFT_15392</name>
</gene>
<keyword evidence="2" id="KW-0812">Transmembrane</keyword>
<evidence type="ECO:0000313" key="4">
    <source>
        <dbReference type="Proteomes" id="UP000267251"/>
    </source>
</evidence>
<feature type="transmembrane region" description="Helical" evidence="2">
    <location>
        <begin position="196"/>
        <end position="216"/>
    </location>
</feature>
<feature type="transmembrane region" description="Helical" evidence="2">
    <location>
        <begin position="86"/>
        <end position="109"/>
    </location>
</feature>
<keyword evidence="2" id="KW-1133">Transmembrane helix</keyword>
<feature type="transmembrane region" description="Helical" evidence="2">
    <location>
        <begin position="20"/>
        <end position="41"/>
    </location>
</feature>
<dbReference type="Proteomes" id="UP000267251">
    <property type="component" value="Unassembled WGS sequence"/>
</dbReference>
<name>A0A4P9Y5H9_9FUNG</name>
<feature type="transmembrane region" description="Helical" evidence="2">
    <location>
        <begin position="121"/>
        <end position="141"/>
    </location>
</feature>
<dbReference type="EMBL" id="KZ987859">
    <property type="protein sequence ID" value="RKP14266.1"/>
    <property type="molecule type" value="Genomic_DNA"/>
</dbReference>
<proteinExistence type="predicted"/>
<keyword evidence="2" id="KW-0472">Membrane</keyword>
<feature type="region of interest" description="Disordered" evidence="1">
    <location>
        <begin position="269"/>
        <end position="289"/>
    </location>
</feature>
<feature type="transmembrane region" description="Helical" evidence="2">
    <location>
        <begin position="153"/>
        <end position="175"/>
    </location>
</feature>
<evidence type="ECO:0000256" key="2">
    <source>
        <dbReference type="SAM" id="Phobius"/>
    </source>
</evidence>
<sequence>MFIYPFTPFSLLESSSFDPFLFVALVGEIIFFLAFCYLTAINGKHRSYYFMSLVTLIGMVACILPLTTSDLVTGFVVPFVLSDVAYLWGLPMVFGLLLADWIDSVGLLHPEAAKYAKWADGIILITYLSFVCGAVLFALDALLLESVNLSDAYLAMCIVSPILILLQLVSVTALFSSMKKHPYECLEKRKQLIRLATWYGLLFVVQISGLLISPIYKRATVSVGLIRAGPILSHIFLWFLYASCVYQKKLMVGFSKPPVHEIPISQTREVPATGPASGPQPPPIPQASV</sequence>